<accession>A0ABU2L6Q8</accession>
<comment type="caution">
    <text evidence="2">The sequence shown here is derived from an EMBL/GenBank/DDBJ whole genome shotgun (WGS) entry which is preliminary data.</text>
</comment>
<feature type="region of interest" description="Disordered" evidence="1">
    <location>
        <begin position="161"/>
        <end position="195"/>
    </location>
</feature>
<sequence length="195" mass="20994">MGYTHYFGYAPLTEDFGDAWPDMVVDAWLIVDHLTARGIRIAGPDGEGGPIIEPGHIALNGAGDEAHEPLIILPRPPTAAEDPFLAREYTRQRFVRDFCKTSRKPYDVAVAAVLLRCHQRAPGAFAIGSDGGWDQEWRRGAFPASPAGNLSARGVVEDVFGPTPTDSPLLRGDEAVSALLDPPQGQPPAFGGRRP</sequence>
<keyword evidence="3" id="KW-1185">Reference proteome</keyword>
<organism evidence="2 3">
    <name type="scientific">Streptomyces boetiae</name>
    <dbReference type="NCBI Taxonomy" id="3075541"/>
    <lineage>
        <taxon>Bacteria</taxon>
        <taxon>Bacillati</taxon>
        <taxon>Actinomycetota</taxon>
        <taxon>Actinomycetes</taxon>
        <taxon>Kitasatosporales</taxon>
        <taxon>Streptomycetaceae</taxon>
        <taxon>Streptomyces</taxon>
    </lineage>
</organism>
<name>A0ABU2L6Q8_9ACTN</name>
<dbReference type="EMBL" id="JAVREN010000010">
    <property type="protein sequence ID" value="MDT0307250.1"/>
    <property type="molecule type" value="Genomic_DNA"/>
</dbReference>
<evidence type="ECO:0000313" key="3">
    <source>
        <dbReference type="Proteomes" id="UP001183388"/>
    </source>
</evidence>
<dbReference type="Proteomes" id="UP001183388">
    <property type="component" value="Unassembled WGS sequence"/>
</dbReference>
<evidence type="ECO:0000313" key="2">
    <source>
        <dbReference type="EMBL" id="MDT0307250.1"/>
    </source>
</evidence>
<evidence type="ECO:0000256" key="1">
    <source>
        <dbReference type="SAM" id="MobiDB-lite"/>
    </source>
</evidence>
<proteinExistence type="predicted"/>
<gene>
    <name evidence="2" type="ORF">RM780_09775</name>
</gene>
<protein>
    <submittedName>
        <fullName evidence="2">Uncharacterized protein</fullName>
    </submittedName>
</protein>
<dbReference type="RefSeq" id="WP_311630192.1">
    <property type="nucleotide sequence ID" value="NZ_JAVREN010000010.1"/>
</dbReference>
<reference evidence="3" key="1">
    <citation type="submission" date="2023-07" db="EMBL/GenBank/DDBJ databases">
        <title>30 novel species of actinomycetes from the DSMZ collection.</title>
        <authorList>
            <person name="Nouioui I."/>
        </authorList>
    </citation>
    <scope>NUCLEOTIDE SEQUENCE [LARGE SCALE GENOMIC DNA]</scope>
    <source>
        <strain evidence="3">DSM 44917</strain>
    </source>
</reference>